<proteinExistence type="predicted"/>
<dbReference type="Proteomes" id="UP000830375">
    <property type="component" value="Unassembled WGS sequence"/>
</dbReference>
<organism evidence="2 3">
    <name type="scientific">Labeo rohita</name>
    <name type="common">Indian major carp</name>
    <name type="synonym">Cyprinus rohita</name>
    <dbReference type="NCBI Taxonomy" id="84645"/>
    <lineage>
        <taxon>Eukaryota</taxon>
        <taxon>Metazoa</taxon>
        <taxon>Chordata</taxon>
        <taxon>Craniata</taxon>
        <taxon>Vertebrata</taxon>
        <taxon>Euteleostomi</taxon>
        <taxon>Actinopterygii</taxon>
        <taxon>Neopterygii</taxon>
        <taxon>Teleostei</taxon>
        <taxon>Ostariophysi</taxon>
        <taxon>Cypriniformes</taxon>
        <taxon>Cyprinidae</taxon>
        <taxon>Labeoninae</taxon>
        <taxon>Labeonini</taxon>
        <taxon>Labeo</taxon>
    </lineage>
</organism>
<evidence type="ECO:0000256" key="1">
    <source>
        <dbReference type="ARBA" id="ARBA00023125"/>
    </source>
</evidence>
<accession>A0ABQ8MWV2</accession>
<comment type="caution">
    <text evidence="2">The sequence shown here is derived from an EMBL/GenBank/DDBJ whole genome shotgun (WGS) entry which is preliminary data.</text>
</comment>
<protein>
    <submittedName>
        <fullName evidence="2">Signal recognition particle SEC65 subunit</fullName>
    </submittedName>
</protein>
<evidence type="ECO:0000313" key="3">
    <source>
        <dbReference type="Proteomes" id="UP000830375"/>
    </source>
</evidence>
<sequence>MLEPHRLGLFTNANGVCLSVECTTKHEIPFQCSVAVVLSFLQDLIDQGKAFSTIKVFLAAISACHIGFDNKTVGQHPLICRFMKGVRCALPVSKPFSPSWDLRLVLDGLSMSPFEPLDKVDFKILSFKTALLVALVSAKRVSEIHAFSVHSACLQFMSGDAGVVLKPNPAFMLKVVNAINPLELIAFYPRPFASSEQQKLNTLCPVRALRIYTERTRGFRGSDQLFVSWMRPRTGKPITKQRLSHWIVEAISLAYSSKGLVPPPGLRAHSTRGMSTSWALFKGVTLQDTYEHRNVCLKKNNRLLA</sequence>
<gene>
    <name evidence="2" type="ORF">H4Q32_003776</name>
</gene>
<dbReference type="EMBL" id="JACTAM010000002">
    <property type="protein sequence ID" value="KAI2667323.1"/>
    <property type="molecule type" value="Genomic_DNA"/>
</dbReference>
<dbReference type="Gene3D" id="1.10.150.130">
    <property type="match status" value="1"/>
</dbReference>
<dbReference type="SUPFAM" id="SSF47823">
    <property type="entry name" value="lambda integrase-like, N-terminal domain"/>
    <property type="match status" value="1"/>
</dbReference>
<evidence type="ECO:0000313" key="2">
    <source>
        <dbReference type="EMBL" id="KAI2667323.1"/>
    </source>
</evidence>
<reference evidence="2 3" key="1">
    <citation type="submission" date="2022-01" db="EMBL/GenBank/DDBJ databases">
        <title>A high-quality chromosome-level genome assembly of rohu carp, Labeo rohita.</title>
        <authorList>
            <person name="Arick M.A. II"/>
            <person name="Hsu C.-Y."/>
            <person name="Magbanua Z."/>
            <person name="Pechanova O."/>
            <person name="Grover C."/>
            <person name="Miller E."/>
            <person name="Thrash A."/>
            <person name="Ezzel L."/>
            <person name="Alam S."/>
            <person name="Benzie J."/>
            <person name="Hamilton M."/>
            <person name="Karsi A."/>
            <person name="Lawrence M.L."/>
            <person name="Peterson D.G."/>
        </authorList>
    </citation>
    <scope>NUCLEOTIDE SEQUENCE [LARGE SCALE GENOMIC DNA]</scope>
    <source>
        <strain evidence="3">BAU-BD-2019</strain>
        <tissue evidence="2">Blood</tissue>
    </source>
</reference>
<dbReference type="PANTHER" id="PTHR35617:SF3">
    <property type="entry name" value="CORE-BINDING (CB) DOMAIN-CONTAINING PROTEIN"/>
    <property type="match status" value="1"/>
</dbReference>
<dbReference type="InterPro" id="IPR010998">
    <property type="entry name" value="Integrase_recombinase_N"/>
</dbReference>
<keyword evidence="3" id="KW-1185">Reference proteome</keyword>
<keyword evidence="1" id="KW-0238">DNA-binding</keyword>
<dbReference type="PANTHER" id="PTHR35617">
    <property type="entry name" value="PHAGE_INTEGRASE DOMAIN-CONTAINING PROTEIN"/>
    <property type="match status" value="1"/>
</dbReference>
<name>A0ABQ8MWV2_LABRO</name>